<protein>
    <submittedName>
        <fullName evidence="1">Transporter</fullName>
    </submittedName>
</protein>
<proteinExistence type="predicted"/>
<name>A0A2B7IDM0_CUTAC</name>
<gene>
    <name evidence="1" type="ORF">B1B09_05660</name>
</gene>
<organism evidence="1 2">
    <name type="scientific">Cutibacterium acnes</name>
    <name type="common">Propionibacterium acnes</name>
    <dbReference type="NCBI Taxonomy" id="1747"/>
    <lineage>
        <taxon>Bacteria</taxon>
        <taxon>Bacillati</taxon>
        <taxon>Actinomycetota</taxon>
        <taxon>Actinomycetes</taxon>
        <taxon>Propionibacteriales</taxon>
        <taxon>Propionibacteriaceae</taxon>
        <taxon>Cutibacterium</taxon>
    </lineage>
</organism>
<evidence type="ECO:0000313" key="1">
    <source>
        <dbReference type="EMBL" id="PGF35405.1"/>
    </source>
</evidence>
<dbReference type="Proteomes" id="UP000226191">
    <property type="component" value="Unassembled WGS sequence"/>
</dbReference>
<dbReference type="RefSeq" id="WP_002518678.1">
    <property type="nucleotide sequence ID" value="NZ_AP022844.1"/>
</dbReference>
<evidence type="ECO:0000313" key="2">
    <source>
        <dbReference type="Proteomes" id="UP000226191"/>
    </source>
</evidence>
<dbReference type="AlphaFoldDB" id="A0A2B7IDM0"/>
<dbReference type="EMBL" id="MVCE01000002">
    <property type="protein sequence ID" value="PGF35405.1"/>
    <property type="molecule type" value="Genomic_DNA"/>
</dbReference>
<sequence length="47" mass="5367">MPLPLRPCWIIMDTSTTTCSMQGKEYANIIKNPNLDEVDSHEYIGHC</sequence>
<comment type="caution">
    <text evidence="1">The sequence shown here is derived from an EMBL/GenBank/DDBJ whole genome shotgun (WGS) entry which is preliminary data.</text>
</comment>
<reference evidence="1 2" key="1">
    <citation type="submission" date="2017-02" db="EMBL/GenBank/DDBJ databases">
        <title>Prevalence of linear plasmids in Cutibacterium acnes isolates obtained from cancerous prostatic tissue.</title>
        <authorList>
            <person name="Davidsson S."/>
            <person name="Bruggemann H."/>
        </authorList>
    </citation>
    <scope>NUCLEOTIDE SEQUENCE [LARGE SCALE GENOMIC DNA]</scope>
    <source>
        <strain evidence="1 2">11-78</strain>
    </source>
</reference>
<accession>A0A2B7IDM0</accession>